<keyword evidence="3 4" id="KW-0732">Signal</keyword>
<evidence type="ECO:0000313" key="6">
    <source>
        <dbReference type="EMBL" id="MFC5515220.1"/>
    </source>
</evidence>
<evidence type="ECO:0000256" key="1">
    <source>
        <dbReference type="ARBA" id="ARBA00004196"/>
    </source>
</evidence>
<feature type="signal peptide" evidence="4">
    <location>
        <begin position="1"/>
        <end position="23"/>
    </location>
</feature>
<dbReference type="PANTHER" id="PTHR46847">
    <property type="entry name" value="D-ALLOSE-BINDING PERIPLASMIC PROTEIN-RELATED"/>
    <property type="match status" value="1"/>
</dbReference>
<comment type="similarity">
    <text evidence="2">Belongs to the bacterial solute-binding protein 2 family.</text>
</comment>
<evidence type="ECO:0000256" key="4">
    <source>
        <dbReference type="SAM" id="SignalP"/>
    </source>
</evidence>
<gene>
    <name evidence="6" type="ORF">ACFPP9_05515</name>
</gene>
<comment type="caution">
    <text evidence="6">The sequence shown here is derived from an EMBL/GenBank/DDBJ whole genome shotgun (WGS) entry which is preliminary data.</text>
</comment>
<sequence>MRNILLTVTALATLVVSPLAASAEPKPRGDITVGLAFDLVNPWAAAYDAAFKKTAGELGIKIVVLDSQGDVPRQSNNLRDLVAQQVDAIVLLPNNKKAVIPAVREAHDAGIPIVLSNGRVDESGEKYVVAWTGPDHHLTGFRSGELLAEALGGKGRVVILTGTPGTESSIERERGCRDALAKHPGIEVLDSQPTDWKREKAQTVTEALISRFGDKIDGICANDDGISLGALSAIDAAVVSGRVQADHIKVTSGAAFAEGYQTIKKGGSFYGSVLMPPEQDAALALTTAVRIIDGETVPKSQFYETPAFSRANIDQTPIPNF</sequence>
<proteinExistence type="inferred from homology"/>
<dbReference type="Proteomes" id="UP001596150">
    <property type="component" value="Unassembled WGS sequence"/>
</dbReference>
<dbReference type="PANTHER" id="PTHR46847:SF1">
    <property type="entry name" value="D-ALLOSE-BINDING PERIPLASMIC PROTEIN-RELATED"/>
    <property type="match status" value="1"/>
</dbReference>
<accession>A0ABW0PRQ7</accession>
<reference evidence="7" key="1">
    <citation type="journal article" date="2019" name="Int. J. Syst. Evol. Microbiol.">
        <title>The Global Catalogue of Microorganisms (GCM) 10K type strain sequencing project: providing services to taxonomists for standard genome sequencing and annotation.</title>
        <authorList>
            <consortium name="The Broad Institute Genomics Platform"/>
            <consortium name="The Broad Institute Genome Sequencing Center for Infectious Disease"/>
            <person name="Wu L."/>
            <person name="Ma J."/>
        </authorList>
    </citation>
    <scope>NUCLEOTIDE SEQUENCE [LARGE SCALE GENOMIC DNA]</scope>
    <source>
        <strain evidence="7">KACC 12633</strain>
    </source>
</reference>
<name>A0ABW0PRQ7_9HYPH</name>
<feature type="domain" description="Periplasmic binding protein" evidence="5">
    <location>
        <begin position="40"/>
        <end position="295"/>
    </location>
</feature>
<dbReference type="InterPro" id="IPR028082">
    <property type="entry name" value="Peripla_BP_I"/>
</dbReference>
<keyword evidence="7" id="KW-1185">Reference proteome</keyword>
<dbReference type="EMBL" id="JBHSML010000002">
    <property type="protein sequence ID" value="MFC5515220.1"/>
    <property type="molecule type" value="Genomic_DNA"/>
</dbReference>
<evidence type="ECO:0000256" key="2">
    <source>
        <dbReference type="ARBA" id="ARBA00007639"/>
    </source>
</evidence>
<feature type="chain" id="PRO_5046321258" evidence="4">
    <location>
        <begin position="24"/>
        <end position="321"/>
    </location>
</feature>
<dbReference type="Pfam" id="PF13407">
    <property type="entry name" value="Peripla_BP_4"/>
    <property type="match status" value="1"/>
</dbReference>
<dbReference type="Gene3D" id="3.40.50.2300">
    <property type="match status" value="2"/>
</dbReference>
<comment type="subcellular location">
    <subcellularLocation>
        <location evidence="1">Cell envelope</location>
    </subcellularLocation>
</comment>
<dbReference type="InterPro" id="IPR025997">
    <property type="entry name" value="SBP_2_dom"/>
</dbReference>
<organism evidence="6 7">
    <name type="scientific">Kaistia terrae</name>
    <dbReference type="NCBI Taxonomy" id="537017"/>
    <lineage>
        <taxon>Bacteria</taxon>
        <taxon>Pseudomonadati</taxon>
        <taxon>Pseudomonadota</taxon>
        <taxon>Alphaproteobacteria</taxon>
        <taxon>Hyphomicrobiales</taxon>
        <taxon>Kaistiaceae</taxon>
        <taxon>Kaistia</taxon>
    </lineage>
</organism>
<evidence type="ECO:0000256" key="3">
    <source>
        <dbReference type="ARBA" id="ARBA00022729"/>
    </source>
</evidence>
<dbReference type="RefSeq" id="WP_266343217.1">
    <property type="nucleotide sequence ID" value="NZ_JAPKNH010000002.1"/>
</dbReference>
<evidence type="ECO:0000259" key="5">
    <source>
        <dbReference type="Pfam" id="PF13407"/>
    </source>
</evidence>
<dbReference type="CDD" id="cd01536">
    <property type="entry name" value="PBP1_ABC_sugar_binding-like"/>
    <property type="match status" value="1"/>
</dbReference>
<evidence type="ECO:0000313" key="7">
    <source>
        <dbReference type="Proteomes" id="UP001596150"/>
    </source>
</evidence>
<protein>
    <submittedName>
        <fullName evidence="6">Sugar ABC transporter substrate-binding protein</fullName>
    </submittedName>
</protein>
<dbReference type="SUPFAM" id="SSF53822">
    <property type="entry name" value="Periplasmic binding protein-like I"/>
    <property type="match status" value="1"/>
</dbReference>